<comment type="function">
    <text evidence="24">Catalyzes the ATP-dependent phosphorylation of sn-l,2-diacylglycerol (DAG) to phosphatidic acid. Involved in the recycling of diacylglycerol produced as a by-product during membrane-derived oligosaccharide (MDO) biosynthesis.</text>
</comment>
<evidence type="ECO:0000256" key="7">
    <source>
        <dbReference type="ARBA" id="ARBA00022519"/>
    </source>
</evidence>
<evidence type="ECO:0000256" key="13">
    <source>
        <dbReference type="ARBA" id="ARBA00022840"/>
    </source>
</evidence>
<keyword evidence="11 22" id="KW-0547">Nucleotide-binding</keyword>
<dbReference type="Gene3D" id="1.10.287.3610">
    <property type="match status" value="1"/>
</dbReference>
<feature type="active site" description="Proton acceptor" evidence="20">
    <location>
        <position position="105"/>
    </location>
</feature>
<dbReference type="CDD" id="cd14264">
    <property type="entry name" value="DAGK_IM"/>
    <property type="match status" value="1"/>
</dbReference>
<comment type="similarity">
    <text evidence="2 24">Belongs to the bacterial diacylglycerol kinase family.</text>
</comment>
<evidence type="ECO:0000256" key="15">
    <source>
        <dbReference type="ARBA" id="ARBA00022989"/>
    </source>
</evidence>
<keyword evidence="16 24" id="KW-0443">Lipid metabolism</keyword>
<gene>
    <name evidence="26" type="ORF">HNR39_003095</name>
</gene>
<evidence type="ECO:0000256" key="21">
    <source>
        <dbReference type="PIRSR" id="PIRSR600829-2"/>
    </source>
</evidence>
<reference evidence="26 27" key="1">
    <citation type="submission" date="2020-08" db="EMBL/GenBank/DDBJ databases">
        <title>Genomic Encyclopedia of Type Strains, Phase IV (KMG-IV): sequencing the most valuable type-strain genomes for metagenomic binning, comparative biology and taxonomic classification.</title>
        <authorList>
            <person name="Goeker M."/>
        </authorList>
    </citation>
    <scope>NUCLEOTIDE SEQUENCE [LARGE SCALE GENOMIC DNA]</scope>
    <source>
        <strain evidence="26 27">DSM 23240</strain>
    </source>
</reference>
<evidence type="ECO:0000256" key="23">
    <source>
        <dbReference type="PIRSR" id="PIRSR600829-4"/>
    </source>
</evidence>
<evidence type="ECO:0000313" key="27">
    <source>
        <dbReference type="Proteomes" id="UP000571084"/>
    </source>
</evidence>
<evidence type="ECO:0000256" key="19">
    <source>
        <dbReference type="ARBA" id="ARBA00023264"/>
    </source>
</evidence>
<evidence type="ECO:0000256" key="8">
    <source>
        <dbReference type="ARBA" id="ARBA00022679"/>
    </source>
</evidence>
<dbReference type="InterPro" id="IPR033718">
    <property type="entry name" value="DAGK_prok"/>
</dbReference>
<evidence type="ECO:0000256" key="4">
    <source>
        <dbReference type="ARBA" id="ARBA00017575"/>
    </source>
</evidence>
<evidence type="ECO:0000313" key="26">
    <source>
        <dbReference type="EMBL" id="MBB5201246.1"/>
    </source>
</evidence>
<comment type="caution">
    <text evidence="26">The sequence shown here is derived from an EMBL/GenBank/DDBJ whole genome shotgun (WGS) entry which is preliminary data.</text>
</comment>
<feature type="binding site" evidence="21">
    <location>
        <position position="134"/>
    </location>
    <ligand>
        <name>substrate</name>
    </ligand>
</feature>
<comment type="cofactor">
    <cofactor evidence="23">
        <name>Mg(2+)</name>
        <dbReference type="ChEBI" id="CHEBI:18420"/>
    </cofactor>
    <text evidence="23">Mn(2+), Zn(2+), Cd(2+) and Co(2+) support activity to lesser extents.</text>
</comment>
<keyword evidence="19 24" id="KW-1208">Phospholipid metabolism</keyword>
<evidence type="ECO:0000256" key="16">
    <source>
        <dbReference type="ARBA" id="ARBA00023098"/>
    </source>
</evidence>
<keyword evidence="10 23" id="KW-0479">Metal-binding</keyword>
<feature type="binding site" evidence="22">
    <location>
        <position position="45"/>
    </location>
    <ligand>
        <name>ATP</name>
        <dbReference type="ChEBI" id="CHEBI:30616"/>
    </ligand>
</feature>
<evidence type="ECO:0000256" key="3">
    <source>
        <dbReference type="ARBA" id="ARBA00012133"/>
    </source>
</evidence>
<feature type="transmembrane region" description="Helical" evidence="24">
    <location>
        <begin position="92"/>
        <end position="111"/>
    </location>
</feature>
<evidence type="ECO:0000256" key="20">
    <source>
        <dbReference type="PIRSR" id="PIRSR600829-1"/>
    </source>
</evidence>
<feature type="binding site" evidence="23">
    <location>
        <position position="112"/>
    </location>
    <ligand>
        <name>a divalent metal cation</name>
        <dbReference type="ChEBI" id="CHEBI:60240"/>
    </ligand>
</feature>
<evidence type="ECO:0000256" key="9">
    <source>
        <dbReference type="ARBA" id="ARBA00022692"/>
    </source>
</evidence>
<dbReference type="Proteomes" id="UP000571084">
    <property type="component" value="Unassembled WGS sequence"/>
</dbReference>
<dbReference type="AlphaFoldDB" id="A0A840RWJ9"/>
<evidence type="ECO:0000256" key="14">
    <source>
        <dbReference type="ARBA" id="ARBA00022842"/>
    </source>
</evidence>
<feature type="binding site" evidence="22">
    <location>
        <position position="112"/>
    </location>
    <ligand>
        <name>ATP</name>
        <dbReference type="ChEBI" id="CHEBI:30616"/>
    </ligand>
</feature>
<feature type="binding site" evidence="21">
    <location>
        <position position="105"/>
    </location>
    <ligand>
        <name>substrate</name>
    </ligand>
</feature>
<evidence type="ECO:0000256" key="11">
    <source>
        <dbReference type="ARBA" id="ARBA00022741"/>
    </source>
</evidence>
<evidence type="ECO:0000256" key="18">
    <source>
        <dbReference type="ARBA" id="ARBA00023209"/>
    </source>
</evidence>
<keyword evidence="9 24" id="KW-0812">Transmembrane</keyword>
<dbReference type="PANTHER" id="PTHR34299:SF1">
    <property type="entry name" value="DIACYLGLYCEROL KINASE"/>
    <property type="match status" value="1"/>
</dbReference>
<evidence type="ECO:0000256" key="24">
    <source>
        <dbReference type="RuleBase" id="RU363065"/>
    </source>
</evidence>
<dbReference type="PANTHER" id="PTHR34299">
    <property type="entry name" value="DIACYLGLYCEROL KINASE"/>
    <property type="match status" value="1"/>
</dbReference>
<dbReference type="InterPro" id="IPR036945">
    <property type="entry name" value="DAGK_sf"/>
</dbReference>
<accession>A0A840RWJ9</accession>
<keyword evidence="17 24" id="KW-0472">Membrane</keyword>
<feature type="binding site" evidence="23">
    <location>
        <position position="64"/>
    </location>
    <ligand>
        <name>a divalent metal cation</name>
        <dbReference type="ChEBI" id="CHEBI:60240"/>
    </ligand>
</feature>
<feature type="binding site" evidence="22">
    <location>
        <begin position="130"/>
        <end position="131"/>
    </location>
    <ligand>
        <name>ATP</name>
        <dbReference type="ChEBI" id="CHEBI:30616"/>
    </ligand>
</feature>
<keyword evidence="18" id="KW-0594">Phospholipid biosynthesis</keyword>
<feature type="transmembrane region" description="Helical" evidence="24">
    <location>
        <begin position="132"/>
        <end position="156"/>
    </location>
</feature>
<keyword evidence="6" id="KW-0444">Lipid biosynthesis</keyword>
<comment type="subcellular location">
    <subcellularLocation>
        <location evidence="1 24">Cell inner membrane</location>
        <topology evidence="1 24">Multi-pass membrane protein</topology>
    </subcellularLocation>
</comment>
<evidence type="ECO:0000256" key="25">
    <source>
        <dbReference type="SAM" id="MobiDB-lite"/>
    </source>
</evidence>
<evidence type="ECO:0000256" key="10">
    <source>
        <dbReference type="ARBA" id="ARBA00022723"/>
    </source>
</evidence>
<feature type="binding site" evidence="21">
    <location>
        <position position="45"/>
    </location>
    <ligand>
        <name>substrate</name>
    </ligand>
</feature>
<keyword evidence="27" id="KW-1185">Reference proteome</keyword>
<evidence type="ECO:0000256" key="12">
    <source>
        <dbReference type="ARBA" id="ARBA00022777"/>
    </source>
</evidence>
<dbReference type="InterPro" id="IPR000829">
    <property type="entry name" value="DAGK"/>
</dbReference>
<feature type="binding site" evidence="22">
    <location>
        <position position="52"/>
    </location>
    <ligand>
        <name>ATP</name>
        <dbReference type="ChEBI" id="CHEBI:30616"/>
    </ligand>
</feature>
<dbReference type="GO" id="GO:0004143">
    <property type="term" value="F:ATP-dependent diacylglycerol kinase activity"/>
    <property type="evidence" value="ECO:0007669"/>
    <property type="project" value="UniProtKB-EC"/>
</dbReference>
<keyword evidence="7 24" id="KW-0997">Cell inner membrane</keyword>
<evidence type="ECO:0000256" key="6">
    <source>
        <dbReference type="ARBA" id="ARBA00022516"/>
    </source>
</evidence>
<keyword evidence="15 24" id="KW-1133">Transmembrane helix</keyword>
<keyword evidence="14 23" id="KW-0460">Magnesium</keyword>
<dbReference type="GO" id="GO:0005524">
    <property type="term" value="F:ATP binding"/>
    <property type="evidence" value="ECO:0007669"/>
    <property type="project" value="UniProtKB-KW"/>
</dbReference>
<dbReference type="EMBL" id="JACHHQ010000006">
    <property type="protein sequence ID" value="MBB5201246.1"/>
    <property type="molecule type" value="Genomic_DNA"/>
</dbReference>
<name>A0A840RWJ9_9BURK</name>
<feature type="transmembrane region" description="Helical" evidence="24">
    <location>
        <begin position="67"/>
        <end position="86"/>
    </location>
</feature>
<evidence type="ECO:0000256" key="1">
    <source>
        <dbReference type="ARBA" id="ARBA00004429"/>
    </source>
</evidence>
<feature type="binding site" evidence="21">
    <location>
        <begin position="66"/>
        <end position="70"/>
    </location>
    <ligand>
        <name>substrate</name>
    </ligand>
</feature>
<keyword evidence="8 24" id="KW-0808">Transferase</keyword>
<proteinExistence type="inferred from homology"/>
<evidence type="ECO:0000256" key="5">
    <source>
        <dbReference type="ARBA" id="ARBA00022475"/>
    </source>
</evidence>
<evidence type="ECO:0000256" key="17">
    <source>
        <dbReference type="ARBA" id="ARBA00023136"/>
    </source>
</evidence>
<dbReference type="Pfam" id="PF01219">
    <property type="entry name" value="DAGK_prokar"/>
    <property type="match status" value="1"/>
</dbReference>
<comment type="catalytic activity">
    <reaction evidence="24">
        <text>a 1,2-diacyl-sn-glycerol + ATP = a 1,2-diacyl-sn-glycero-3-phosphate + ADP + H(+)</text>
        <dbReference type="Rhea" id="RHEA:10272"/>
        <dbReference type="ChEBI" id="CHEBI:15378"/>
        <dbReference type="ChEBI" id="CHEBI:17815"/>
        <dbReference type="ChEBI" id="CHEBI:30616"/>
        <dbReference type="ChEBI" id="CHEBI:58608"/>
        <dbReference type="ChEBI" id="CHEBI:456216"/>
        <dbReference type="EC" id="2.7.1.107"/>
    </reaction>
</comment>
<keyword evidence="12 24" id="KW-0418">Kinase</keyword>
<dbReference type="GO" id="GO:0006654">
    <property type="term" value="P:phosphatidic acid biosynthetic process"/>
    <property type="evidence" value="ECO:0007669"/>
    <property type="project" value="InterPro"/>
</dbReference>
<keyword evidence="13 22" id="KW-0067">ATP-binding</keyword>
<keyword evidence="5" id="KW-1003">Cell membrane</keyword>
<dbReference type="GO" id="GO:0046872">
    <property type="term" value="F:metal ion binding"/>
    <property type="evidence" value="ECO:0007669"/>
    <property type="project" value="UniProtKB-KW"/>
</dbReference>
<sequence>MNQKPHSARSSESRTRKTASPAQQDSLPNPEQPISQFKSTRGLRRIFSAFFYSIDGFKSAWKNENAFRQELVVVIPGIIVAFFLPVSPTQKLLLIAVLVWIIIIELINSAIEAVVDRVSLERNPLSKNAKDFGSAAVLLTCLLAVATWGVILYPLFHFW</sequence>
<feature type="binding site" evidence="22">
    <location>
        <position position="64"/>
    </location>
    <ligand>
        <name>ATP</name>
        <dbReference type="ChEBI" id="CHEBI:30616"/>
    </ligand>
</feature>
<feature type="region of interest" description="Disordered" evidence="25">
    <location>
        <begin position="1"/>
        <end position="35"/>
    </location>
</feature>
<protein>
    <recommendedName>
        <fullName evidence="4 24">Diacylglycerol kinase</fullName>
        <ecNumber evidence="3 24">2.7.1.107</ecNumber>
    </recommendedName>
</protein>
<feature type="compositionally biased region" description="Polar residues" evidence="25">
    <location>
        <begin position="18"/>
        <end position="35"/>
    </location>
</feature>
<evidence type="ECO:0000256" key="22">
    <source>
        <dbReference type="PIRSR" id="PIRSR600829-3"/>
    </source>
</evidence>
<dbReference type="GO" id="GO:0005886">
    <property type="term" value="C:plasma membrane"/>
    <property type="evidence" value="ECO:0007669"/>
    <property type="project" value="UniProtKB-SubCell"/>
</dbReference>
<evidence type="ECO:0000256" key="2">
    <source>
        <dbReference type="ARBA" id="ARBA00005967"/>
    </source>
</evidence>
<dbReference type="EC" id="2.7.1.107" evidence="3 24"/>
<dbReference type="PROSITE" id="PS01069">
    <property type="entry name" value="DAGK_PROKAR"/>
    <property type="match status" value="1"/>
</dbReference>
<organism evidence="26 27">
    <name type="scientific">Glaciimonas immobilis</name>
    <dbReference type="NCBI Taxonomy" id="728004"/>
    <lineage>
        <taxon>Bacteria</taxon>
        <taxon>Pseudomonadati</taxon>
        <taxon>Pseudomonadota</taxon>
        <taxon>Betaproteobacteria</taxon>
        <taxon>Burkholderiales</taxon>
        <taxon>Oxalobacteraceae</taxon>
        <taxon>Glaciimonas</taxon>
    </lineage>
</organism>